<accession>A0A319DDW8</accession>
<dbReference type="InterPro" id="IPR029058">
    <property type="entry name" value="AB_hydrolase_fold"/>
</dbReference>
<dbReference type="OrthoDB" id="94039at2759"/>
<keyword evidence="3" id="KW-1185">Reference proteome</keyword>
<dbReference type="SUPFAM" id="SSF53474">
    <property type="entry name" value="alpha/beta-Hydrolases"/>
    <property type="match status" value="1"/>
</dbReference>
<dbReference type="STRING" id="1448320.A0A319DDW8"/>
<evidence type="ECO:0000313" key="3">
    <source>
        <dbReference type="Proteomes" id="UP000247810"/>
    </source>
</evidence>
<name>A0A319DDW8_9EURO</name>
<sequence length="410" mass="45558">MWSDTITSPPCIPGATKIYLNLVDGDLSTRVKTHGSVTSPESETLFLGIENVNTLPLILLVRIYCCLLCRAPPWDRPPPAAHANGLPKELYEPLWEELDRHARGHGVRIRRIWMADVAHQGQSGRMNDGRLGNDPHWFDHSRDLLHLVNTRRADMPPPLVGIGHSMGGTQLAQLSLIYPSLFTTLVLFDPVIQRPATPLQDGTLFDHRRLLCDSTCLSTHRRDRWPSRAAANQSLGRHPVHRAWDPRVLRRWIEYGLRRDSPGVTLTTTIPQEVLTFARPCDHSGPTPPDLDPALRTTFPFYRPEPSLAFRDLPHLRPGVLYVIGEHSLMARPELRADKLRATGTGMGGSGGVPAGRVREVVLPRCGHLVVQEAMGECAEVAASWIGAEVRRPRRGTEGFPGHGSVLSKL</sequence>
<dbReference type="Pfam" id="PF12697">
    <property type="entry name" value="Abhydrolase_6"/>
    <property type="match status" value="1"/>
</dbReference>
<feature type="domain" description="AB hydrolase-1" evidence="1">
    <location>
        <begin position="82"/>
        <end position="380"/>
    </location>
</feature>
<dbReference type="EMBL" id="KZ826041">
    <property type="protein sequence ID" value="PYH89233.1"/>
    <property type="molecule type" value="Genomic_DNA"/>
</dbReference>
<protein>
    <recommendedName>
        <fullName evidence="1">AB hydrolase-1 domain-containing protein</fullName>
    </recommendedName>
</protein>
<gene>
    <name evidence="2" type="ORF">BO71DRAFT_453570</name>
</gene>
<dbReference type="VEuPathDB" id="FungiDB:BO71DRAFT_453570"/>
<dbReference type="Gene3D" id="3.40.50.1820">
    <property type="entry name" value="alpha/beta hydrolase"/>
    <property type="match status" value="1"/>
</dbReference>
<reference evidence="2 3" key="1">
    <citation type="submission" date="2018-02" db="EMBL/GenBank/DDBJ databases">
        <title>The genomes of Aspergillus section Nigri reveals drivers in fungal speciation.</title>
        <authorList>
            <consortium name="DOE Joint Genome Institute"/>
            <person name="Vesth T.C."/>
            <person name="Nybo J."/>
            <person name="Theobald S."/>
            <person name="Brandl J."/>
            <person name="Frisvad J.C."/>
            <person name="Nielsen K.F."/>
            <person name="Lyhne E.K."/>
            <person name="Kogle M.E."/>
            <person name="Kuo A."/>
            <person name="Riley R."/>
            <person name="Clum A."/>
            <person name="Nolan M."/>
            <person name="Lipzen A."/>
            <person name="Salamov A."/>
            <person name="Henrissat B."/>
            <person name="Wiebenga A."/>
            <person name="De vries R.P."/>
            <person name="Grigoriev I.V."/>
            <person name="Mortensen U.H."/>
            <person name="Andersen M.R."/>
            <person name="Baker S.E."/>
        </authorList>
    </citation>
    <scope>NUCLEOTIDE SEQUENCE [LARGE SCALE GENOMIC DNA]</scope>
    <source>
        <strain evidence="2 3">CBS 707.79</strain>
    </source>
</reference>
<dbReference type="Proteomes" id="UP000247810">
    <property type="component" value="Unassembled WGS sequence"/>
</dbReference>
<organism evidence="2 3">
    <name type="scientific">Aspergillus ellipticus CBS 707.79</name>
    <dbReference type="NCBI Taxonomy" id="1448320"/>
    <lineage>
        <taxon>Eukaryota</taxon>
        <taxon>Fungi</taxon>
        <taxon>Dikarya</taxon>
        <taxon>Ascomycota</taxon>
        <taxon>Pezizomycotina</taxon>
        <taxon>Eurotiomycetes</taxon>
        <taxon>Eurotiomycetidae</taxon>
        <taxon>Eurotiales</taxon>
        <taxon>Aspergillaceae</taxon>
        <taxon>Aspergillus</taxon>
        <taxon>Aspergillus subgen. Circumdati</taxon>
    </lineage>
</organism>
<evidence type="ECO:0000313" key="2">
    <source>
        <dbReference type="EMBL" id="PYH89233.1"/>
    </source>
</evidence>
<proteinExistence type="predicted"/>
<dbReference type="InterPro" id="IPR000073">
    <property type="entry name" value="AB_hydrolase_1"/>
</dbReference>
<dbReference type="AlphaFoldDB" id="A0A319DDW8"/>
<evidence type="ECO:0000259" key="1">
    <source>
        <dbReference type="Pfam" id="PF12697"/>
    </source>
</evidence>